<accession>A0A9D2QCU5</accession>
<reference evidence="1" key="2">
    <citation type="submission" date="2021-04" db="EMBL/GenBank/DDBJ databases">
        <authorList>
            <person name="Gilroy R."/>
        </authorList>
    </citation>
    <scope>NUCLEOTIDE SEQUENCE</scope>
    <source>
        <strain evidence="1">ChiHjej13B12-4958</strain>
    </source>
</reference>
<proteinExistence type="predicted"/>
<comment type="caution">
    <text evidence="1">The sequence shown here is derived from an EMBL/GenBank/DDBJ whole genome shotgun (WGS) entry which is preliminary data.</text>
</comment>
<evidence type="ECO:0000313" key="2">
    <source>
        <dbReference type="Proteomes" id="UP000823858"/>
    </source>
</evidence>
<evidence type="ECO:0000313" key="1">
    <source>
        <dbReference type="EMBL" id="HJC85250.1"/>
    </source>
</evidence>
<dbReference type="EMBL" id="DWVP01000016">
    <property type="protein sequence ID" value="HJC85250.1"/>
    <property type="molecule type" value="Genomic_DNA"/>
</dbReference>
<gene>
    <name evidence="1" type="ORF">H9751_06875</name>
</gene>
<protein>
    <submittedName>
        <fullName evidence="1">Uncharacterized protein</fullName>
    </submittedName>
</protein>
<reference evidence="1" key="1">
    <citation type="journal article" date="2021" name="PeerJ">
        <title>Extensive microbial diversity within the chicken gut microbiome revealed by metagenomics and culture.</title>
        <authorList>
            <person name="Gilroy R."/>
            <person name="Ravi A."/>
            <person name="Getino M."/>
            <person name="Pursley I."/>
            <person name="Horton D.L."/>
            <person name="Alikhan N.F."/>
            <person name="Baker D."/>
            <person name="Gharbi K."/>
            <person name="Hall N."/>
            <person name="Watson M."/>
            <person name="Adriaenssens E.M."/>
            <person name="Foster-Nyarko E."/>
            <person name="Jarju S."/>
            <person name="Secka A."/>
            <person name="Antonio M."/>
            <person name="Oren A."/>
            <person name="Chaudhuri R.R."/>
            <person name="La Ragione R."/>
            <person name="Hildebrand F."/>
            <person name="Pallen M.J."/>
        </authorList>
    </citation>
    <scope>NUCLEOTIDE SEQUENCE</scope>
    <source>
        <strain evidence="1">ChiHjej13B12-4958</strain>
    </source>
</reference>
<organism evidence="1 2">
    <name type="scientific">Candidatus Corynebacterium faecigallinarum</name>
    <dbReference type="NCBI Taxonomy" id="2838528"/>
    <lineage>
        <taxon>Bacteria</taxon>
        <taxon>Bacillati</taxon>
        <taxon>Actinomycetota</taxon>
        <taxon>Actinomycetes</taxon>
        <taxon>Mycobacteriales</taxon>
        <taxon>Corynebacteriaceae</taxon>
        <taxon>Corynebacterium</taxon>
    </lineage>
</organism>
<dbReference type="PROSITE" id="PS51257">
    <property type="entry name" value="PROKAR_LIPOPROTEIN"/>
    <property type="match status" value="1"/>
</dbReference>
<sequence>MRRNPRTRVVTGVLCAGLAMGVAGCTSSESTRVAAPALKAAEERTLELGVTDDPVQQQLVENYTSEFAAVGREVEVSEVEQGDRVPRLLAGDLTVVLGCVGELLDELDPVKGRELRELYTEAQTEEAGGGEPVDAAQWRDIAHTTMFSALPTELQASDPGEAVGCADDSLPQNIVAVYRKGELDRPDRKALNNVAGGVTSAEVAIEDD</sequence>
<name>A0A9D2QCU5_9CORY</name>
<dbReference type="AlphaFoldDB" id="A0A9D2QCU5"/>
<dbReference type="Proteomes" id="UP000823858">
    <property type="component" value="Unassembled WGS sequence"/>
</dbReference>